<dbReference type="InterPro" id="IPR044691">
    <property type="entry name" value="DCC1_Trx"/>
</dbReference>
<evidence type="ECO:0000313" key="1">
    <source>
        <dbReference type="EMBL" id="QQQ19628.1"/>
    </source>
</evidence>
<dbReference type="Pfam" id="PF04134">
    <property type="entry name" value="DCC1-like"/>
    <property type="match status" value="1"/>
</dbReference>
<proteinExistence type="predicted"/>
<sequence length="128" mass="14452">MPQVTVWFDGQCPLCRREIAVMRRLDRRGAIAFVDVSGVDAAGGAISCPIDAASLLARFHAQEDGRMLSGAAAFAAMWRAIPLLRPLGLMARNRVILRVLERLYLVFLKVRPRLQRGLTRWEARRQRP</sequence>
<accession>A0ABX7BPW0</accession>
<name>A0ABX7BPW0_9CAUL</name>
<dbReference type="InterPro" id="IPR007263">
    <property type="entry name" value="DCC1-like"/>
</dbReference>
<evidence type="ECO:0000313" key="2">
    <source>
        <dbReference type="Proteomes" id="UP000595448"/>
    </source>
</evidence>
<dbReference type="PANTHER" id="PTHR34290">
    <property type="entry name" value="SI:CH73-390P7.2"/>
    <property type="match status" value="1"/>
</dbReference>
<organism evidence="1 2">
    <name type="scientific">Brevundimonas vitisensis</name>
    <dbReference type="NCBI Taxonomy" id="2800818"/>
    <lineage>
        <taxon>Bacteria</taxon>
        <taxon>Pseudomonadati</taxon>
        <taxon>Pseudomonadota</taxon>
        <taxon>Alphaproteobacteria</taxon>
        <taxon>Caulobacterales</taxon>
        <taxon>Caulobacteraceae</taxon>
        <taxon>Brevundimonas</taxon>
    </lineage>
</organism>
<keyword evidence="2" id="KW-1185">Reference proteome</keyword>
<dbReference type="Proteomes" id="UP000595448">
    <property type="component" value="Chromosome"/>
</dbReference>
<protein>
    <submittedName>
        <fullName evidence="1">DUF393 domain-containing protein</fullName>
    </submittedName>
</protein>
<gene>
    <name evidence="1" type="ORF">JIP62_05950</name>
</gene>
<dbReference type="RefSeq" id="WP_201103979.1">
    <property type="nucleotide sequence ID" value="NZ_CP067977.1"/>
</dbReference>
<reference evidence="1 2" key="1">
    <citation type="submission" date="2021-01" db="EMBL/GenBank/DDBJ databases">
        <title>Brevundimonas vitis sp. nov., an bacterium isolated from grape (Vitis vinifera).</title>
        <authorList>
            <person name="Jiang L."/>
            <person name="Lee J."/>
        </authorList>
    </citation>
    <scope>NUCLEOTIDE SEQUENCE [LARGE SCALE GENOMIC DNA]</scope>
    <source>
        <strain evidence="1 2">GRTSA-9</strain>
    </source>
</reference>
<dbReference type="PANTHER" id="PTHR34290:SF2">
    <property type="entry name" value="OS04G0668800 PROTEIN"/>
    <property type="match status" value="1"/>
</dbReference>
<dbReference type="EMBL" id="CP067977">
    <property type="protein sequence ID" value="QQQ19628.1"/>
    <property type="molecule type" value="Genomic_DNA"/>
</dbReference>